<evidence type="ECO:0000256" key="2">
    <source>
        <dbReference type="ARBA" id="ARBA00008954"/>
    </source>
</evidence>
<evidence type="ECO:0000256" key="1">
    <source>
        <dbReference type="ARBA" id="ARBA00004173"/>
    </source>
</evidence>
<evidence type="ECO:0000256" key="4">
    <source>
        <dbReference type="ARBA" id="ARBA00022679"/>
    </source>
</evidence>
<accession>A0AAW2N8A9</accession>
<dbReference type="GO" id="GO:0004141">
    <property type="term" value="F:dethiobiotin synthase activity"/>
    <property type="evidence" value="ECO:0007669"/>
    <property type="project" value="TreeGrafter"/>
</dbReference>
<dbReference type="InterPro" id="IPR015421">
    <property type="entry name" value="PyrdxlP-dep_Trfase_major"/>
</dbReference>
<dbReference type="FunFam" id="3.90.1150.10:FF:000090">
    <property type="entry name" value="Bifunctional dethiobiotin synthetase/7,8-diamino-pelargonic acid aminotransferase, mitochondrial"/>
    <property type="match status" value="1"/>
</dbReference>
<dbReference type="GO" id="GO:0005739">
    <property type="term" value="C:mitochondrion"/>
    <property type="evidence" value="ECO:0007669"/>
    <property type="project" value="UniProtKB-SubCell"/>
</dbReference>
<comment type="caution">
    <text evidence="5">The sequence shown here is derived from an EMBL/GenBank/DDBJ whole genome shotgun (WGS) entry which is preliminary data.</text>
</comment>
<evidence type="ECO:0000313" key="5">
    <source>
        <dbReference type="EMBL" id="KAL0339989.1"/>
    </source>
</evidence>
<dbReference type="InterPro" id="IPR015424">
    <property type="entry name" value="PyrdxlP-dep_Trfase"/>
</dbReference>
<protein>
    <submittedName>
        <fullName evidence="5">Bifunctional dethiobiotin synthetase/7,8-diamino-pelargonic acid aminotransferase, mitochondrial</fullName>
    </submittedName>
</protein>
<dbReference type="PANTHER" id="PTHR42684:SF3">
    <property type="entry name" value="ADENOSYLMETHIONINE-8-AMINO-7-OXONONANOATE AMINOTRANSFERASE"/>
    <property type="match status" value="1"/>
</dbReference>
<gene>
    <name evidence="5" type="ORF">Sradi_4515700</name>
</gene>
<dbReference type="PANTHER" id="PTHR42684">
    <property type="entry name" value="ADENOSYLMETHIONINE-8-AMINO-7-OXONONANOATE AMINOTRANSFERASE"/>
    <property type="match status" value="1"/>
</dbReference>
<dbReference type="GO" id="GO:0004015">
    <property type="term" value="F:adenosylmethionine-8-amino-7-oxononanoate transaminase activity"/>
    <property type="evidence" value="ECO:0007669"/>
    <property type="project" value="TreeGrafter"/>
</dbReference>
<dbReference type="InterPro" id="IPR005814">
    <property type="entry name" value="Aminotrans_3"/>
</dbReference>
<dbReference type="AlphaFoldDB" id="A0AAW2N8A9"/>
<dbReference type="GO" id="GO:0030170">
    <property type="term" value="F:pyridoxal phosphate binding"/>
    <property type="evidence" value="ECO:0007669"/>
    <property type="project" value="InterPro"/>
</dbReference>
<reference evidence="5" key="2">
    <citation type="journal article" date="2024" name="Plant">
        <title>Genomic evolution and insights into agronomic trait innovations of Sesamum species.</title>
        <authorList>
            <person name="Miao H."/>
            <person name="Wang L."/>
            <person name="Qu L."/>
            <person name="Liu H."/>
            <person name="Sun Y."/>
            <person name="Le M."/>
            <person name="Wang Q."/>
            <person name="Wei S."/>
            <person name="Zheng Y."/>
            <person name="Lin W."/>
            <person name="Duan Y."/>
            <person name="Cao H."/>
            <person name="Xiong S."/>
            <person name="Wang X."/>
            <person name="Wei L."/>
            <person name="Li C."/>
            <person name="Ma Q."/>
            <person name="Ju M."/>
            <person name="Zhao R."/>
            <person name="Li G."/>
            <person name="Mu C."/>
            <person name="Tian Q."/>
            <person name="Mei H."/>
            <person name="Zhang T."/>
            <person name="Gao T."/>
            <person name="Zhang H."/>
        </authorList>
    </citation>
    <scope>NUCLEOTIDE SEQUENCE</scope>
    <source>
        <strain evidence="5">G02</strain>
    </source>
</reference>
<keyword evidence="3 5" id="KW-0032">Aminotransferase</keyword>
<reference evidence="5" key="1">
    <citation type="submission" date="2020-06" db="EMBL/GenBank/DDBJ databases">
        <authorList>
            <person name="Li T."/>
            <person name="Hu X."/>
            <person name="Zhang T."/>
            <person name="Song X."/>
            <person name="Zhang H."/>
            <person name="Dai N."/>
            <person name="Sheng W."/>
            <person name="Hou X."/>
            <person name="Wei L."/>
        </authorList>
    </citation>
    <scope>NUCLEOTIDE SEQUENCE</scope>
    <source>
        <strain evidence="5">G02</strain>
        <tissue evidence="5">Leaf</tissue>
    </source>
</reference>
<dbReference type="GO" id="GO:0009102">
    <property type="term" value="P:biotin biosynthetic process"/>
    <property type="evidence" value="ECO:0007669"/>
    <property type="project" value="TreeGrafter"/>
</dbReference>
<dbReference type="PROSITE" id="PS00600">
    <property type="entry name" value="AA_TRANSFER_CLASS_3"/>
    <property type="match status" value="1"/>
</dbReference>
<proteinExistence type="inferred from homology"/>
<dbReference type="Gene3D" id="3.40.640.10">
    <property type="entry name" value="Type I PLP-dependent aspartate aminotransferase-like (Major domain)"/>
    <property type="match status" value="1"/>
</dbReference>
<evidence type="ECO:0000256" key="3">
    <source>
        <dbReference type="ARBA" id="ARBA00022576"/>
    </source>
</evidence>
<organism evidence="5">
    <name type="scientific">Sesamum radiatum</name>
    <name type="common">Black benniseed</name>
    <dbReference type="NCBI Taxonomy" id="300843"/>
    <lineage>
        <taxon>Eukaryota</taxon>
        <taxon>Viridiplantae</taxon>
        <taxon>Streptophyta</taxon>
        <taxon>Embryophyta</taxon>
        <taxon>Tracheophyta</taxon>
        <taxon>Spermatophyta</taxon>
        <taxon>Magnoliopsida</taxon>
        <taxon>eudicotyledons</taxon>
        <taxon>Gunneridae</taxon>
        <taxon>Pentapetalae</taxon>
        <taxon>asterids</taxon>
        <taxon>lamiids</taxon>
        <taxon>Lamiales</taxon>
        <taxon>Pedaliaceae</taxon>
        <taxon>Sesamum</taxon>
    </lineage>
</organism>
<dbReference type="EMBL" id="JACGWJ010000020">
    <property type="protein sequence ID" value="KAL0339989.1"/>
    <property type="molecule type" value="Genomic_DNA"/>
</dbReference>
<comment type="subcellular location">
    <subcellularLocation>
        <location evidence="1">Mitochondrion</location>
    </subcellularLocation>
</comment>
<keyword evidence="4" id="KW-0808">Transferase</keyword>
<dbReference type="InterPro" id="IPR049704">
    <property type="entry name" value="Aminotrans_3_PPA_site"/>
</dbReference>
<name>A0AAW2N8A9_SESRA</name>
<dbReference type="Pfam" id="PF00202">
    <property type="entry name" value="Aminotran_3"/>
    <property type="match status" value="1"/>
</dbReference>
<dbReference type="SUPFAM" id="SSF53383">
    <property type="entry name" value="PLP-dependent transferases"/>
    <property type="match status" value="1"/>
</dbReference>
<comment type="similarity">
    <text evidence="2">Belongs to the class-III pyridoxal-phosphate-dependent aminotransferase family.</text>
</comment>
<sequence length="268" mass="29371">MSDDIWEVALPQKMQSGKSGHECLSFSSRDEIFKRSRDGSDLASLYASFILQELLSLSDSDGLSQIGALIIEPGKNAFGAGGMQMIDPLYQRILVRECKYRKIPVIFDEVFTGFWRLGRESAAEMLYCQPDIACFAKLMTGGIIPLAVTLASDAVFEAFTGDSKLWDAALVSQISLLPAVHRVVALGTLCAIELLAEGSNAGYASMYASSLLKNLREDGIYMRPLGNVIYMMCGPCTSPDICRSLLEKVYDRIQEFGLQKDESAVFAA</sequence>